<evidence type="ECO:0000313" key="17">
    <source>
        <dbReference type="Proteomes" id="UP001223336"/>
    </source>
</evidence>
<keyword evidence="12" id="KW-0732">Signal</keyword>
<dbReference type="SUPFAM" id="SSF54060">
    <property type="entry name" value="His-Me finger endonucleases"/>
    <property type="match status" value="1"/>
</dbReference>
<dbReference type="Pfam" id="PF01223">
    <property type="entry name" value="Endonuclease_NS"/>
    <property type="match status" value="1"/>
</dbReference>
<evidence type="ECO:0000259" key="14">
    <source>
        <dbReference type="SMART" id="SM00892"/>
    </source>
</evidence>
<keyword evidence="6 10" id="KW-0378">Hydrolase</keyword>
<feature type="binding site" evidence="9">
    <location>
        <position position="170"/>
    </location>
    <ligand>
        <name>Mg(2+)</name>
        <dbReference type="ChEBI" id="CHEBI:18420"/>
        <note>catalytic</note>
    </ligand>
</feature>
<dbReference type="Proteomes" id="UP001229862">
    <property type="component" value="Chromosome"/>
</dbReference>
<organism evidence="16">
    <name type="scientific">Thiothrix subterranea</name>
    <dbReference type="NCBI Taxonomy" id="2735563"/>
    <lineage>
        <taxon>Bacteria</taxon>
        <taxon>Pseudomonadati</taxon>
        <taxon>Pseudomonadota</taxon>
        <taxon>Gammaproteobacteria</taxon>
        <taxon>Thiotrichales</taxon>
        <taxon>Thiotrichaceae</taxon>
        <taxon>Thiothrix</taxon>
    </lineage>
</organism>
<feature type="region of interest" description="Disordered" evidence="11">
    <location>
        <begin position="32"/>
        <end position="54"/>
    </location>
</feature>
<evidence type="ECO:0000256" key="8">
    <source>
        <dbReference type="PIRSR" id="PIRSR640255-1"/>
    </source>
</evidence>
<dbReference type="Proteomes" id="UP001223336">
    <property type="component" value="Unassembled WGS sequence"/>
</dbReference>
<dbReference type="SMART" id="SM00477">
    <property type="entry name" value="NUC"/>
    <property type="match status" value="1"/>
</dbReference>
<dbReference type="InterPro" id="IPR040255">
    <property type="entry name" value="Non-specific_endonuclease"/>
</dbReference>
<dbReference type="PANTHER" id="PTHR13966">
    <property type="entry name" value="ENDONUCLEASE RELATED"/>
    <property type="match status" value="1"/>
</dbReference>
<evidence type="ECO:0000256" key="7">
    <source>
        <dbReference type="ARBA" id="ARBA00022842"/>
    </source>
</evidence>
<keyword evidence="5 10" id="KW-0255">Endonuclease</keyword>
<feature type="compositionally biased region" description="Low complexity" evidence="11">
    <location>
        <begin position="35"/>
        <end position="51"/>
    </location>
</feature>
<dbReference type="InterPro" id="IPR001604">
    <property type="entry name" value="Endo_G_ENPP1-like_dom"/>
</dbReference>
<evidence type="ECO:0000256" key="9">
    <source>
        <dbReference type="PIRSR" id="PIRSR640255-2"/>
    </source>
</evidence>
<comment type="cofactor">
    <cofactor evidence="1 10">
        <name>Mg(2+)</name>
        <dbReference type="ChEBI" id="CHEBI:18420"/>
    </cofactor>
</comment>
<dbReference type="PROSITE" id="PS01070">
    <property type="entry name" value="NUCLEASE_NON_SPEC"/>
    <property type="match status" value="1"/>
</dbReference>
<sequence length="276" mass="29960">MITTLITRSRALSALLILLSLTACASSNTPLDPRATASTNATSSAGNTDNACPQHYANADTPQLVNPKLAAKTRLLCFSEFAVLHSGVTRTPLWASEHVTYAELLMDIARKDNFYAEPRLPAEERAELADYAGSGYDRGHLAPAANMPSDTAMRESFSLANMTPQNPSNNRGLWSSIESRTRDLAQQRGEVYVVSGAVFSGANLQRINERVLVPTHYFKAIYDANTGESGAYWVANTANKDYKTVSIKELTQLAGIDPFPTIGEFSKANAMNLPQP</sequence>
<evidence type="ECO:0000256" key="4">
    <source>
        <dbReference type="ARBA" id="ARBA00022723"/>
    </source>
</evidence>
<dbReference type="InterPro" id="IPR018524">
    <property type="entry name" value="DNA/RNA_endonuclease_AS"/>
</dbReference>
<accession>A0AA51MT20</accession>
<dbReference type="EMBL" id="CP133217">
    <property type="protein sequence ID" value="WML87932.1"/>
    <property type="molecule type" value="Genomic_DNA"/>
</dbReference>
<dbReference type="SMART" id="SM00892">
    <property type="entry name" value="Endonuclease_NS"/>
    <property type="match status" value="1"/>
</dbReference>
<keyword evidence="7" id="KW-0460">Magnesium</keyword>
<dbReference type="InterPro" id="IPR044929">
    <property type="entry name" value="DNA/RNA_non-sp_Endonuclease_sf"/>
</dbReference>
<evidence type="ECO:0000256" key="3">
    <source>
        <dbReference type="ARBA" id="ARBA00022722"/>
    </source>
</evidence>
<feature type="active site" description="Proton acceptor" evidence="8">
    <location>
        <position position="140"/>
    </location>
</feature>
<evidence type="ECO:0000256" key="2">
    <source>
        <dbReference type="ARBA" id="ARBA00010052"/>
    </source>
</evidence>
<evidence type="ECO:0000256" key="10">
    <source>
        <dbReference type="RuleBase" id="RU366055"/>
    </source>
</evidence>
<dbReference type="Gene3D" id="3.40.570.10">
    <property type="entry name" value="Extracellular Endonuclease, subunit A"/>
    <property type="match status" value="1"/>
</dbReference>
<proteinExistence type="inferred from homology"/>
<evidence type="ECO:0000256" key="12">
    <source>
        <dbReference type="SAM" id="SignalP"/>
    </source>
</evidence>
<keyword evidence="3 10" id="KW-0540">Nuclease</keyword>
<dbReference type="PANTHER" id="PTHR13966:SF5">
    <property type="entry name" value="ENDONUCLEASE G, MITOCHONDRIAL"/>
    <property type="match status" value="1"/>
</dbReference>
<evidence type="ECO:0000313" key="16">
    <source>
        <dbReference type="EMBL" id="WML87932.1"/>
    </source>
</evidence>
<reference evidence="16 17" key="1">
    <citation type="submission" date="2023-08" db="EMBL/GenBank/DDBJ databases">
        <title>New molecular markers tilS and rpoB for phylogenetic and monitoring studies of the genus Thiothrix biodiversity.</title>
        <authorList>
            <person name="Ravin N.V."/>
            <person name="Smolyakov D."/>
            <person name="Markov N.D."/>
            <person name="Beletsky A.V."/>
            <person name="Mardanov A.V."/>
            <person name="Rudenko T.S."/>
            <person name="Grabovich M.Y."/>
        </authorList>
    </citation>
    <scope>NUCLEOTIDE SEQUENCE</scope>
    <source>
        <strain evidence="16">DNT52</strain>
        <strain evidence="15 17">H33</strain>
    </source>
</reference>
<feature type="signal peptide" evidence="12">
    <location>
        <begin position="1"/>
        <end position="25"/>
    </location>
</feature>
<gene>
    <name evidence="15" type="ORF">RCC75_01600</name>
    <name evidence="16" type="ORF">RCG00_06070</name>
</gene>
<dbReference type="GO" id="GO:0004519">
    <property type="term" value="F:endonuclease activity"/>
    <property type="evidence" value="ECO:0007669"/>
    <property type="project" value="UniProtKB-UniRule"/>
</dbReference>
<dbReference type="GO" id="GO:0003676">
    <property type="term" value="F:nucleic acid binding"/>
    <property type="evidence" value="ECO:0007669"/>
    <property type="project" value="InterPro"/>
</dbReference>
<evidence type="ECO:0000256" key="5">
    <source>
        <dbReference type="ARBA" id="ARBA00022759"/>
    </source>
</evidence>
<dbReference type="EC" id="3.1.30.-" evidence="10"/>
<evidence type="ECO:0000256" key="11">
    <source>
        <dbReference type="SAM" id="MobiDB-lite"/>
    </source>
</evidence>
<evidence type="ECO:0000313" key="15">
    <source>
        <dbReference type="EMBL" id="MDQ5767205.1"/>
    </source>
</evidence>
<keyword evidence="17" id="KW-1185">Reference proteome</keyword>
<dbReference type="GO" id="GO:0046872">
    <property type="term" value="F:metal ion binding"/>
    <property type="evidence" value="ECO:0007669"/>
    <property type="project" value="UniProtKB-KW"/>
</dbReference>
<dbReference type="InterPro" id="IPR020821">
    <property type="entry name" value="ENPP1-3/EXOG-like_nuc-like"/>
</dbReference>
<protein>
    <recommendedName>
        <fullName evidence="10">Endonuclease</fullName>
        <ecNumber evidence="10">3.1.30.-</ecNumber>
    </recommendedName>
</protein>
<name>A0AA51MT20_9GAMM</name>
<evidence type="ECO:0000256" key="1">
    <source>
        <dbReference type="ARBA" id="ARBA00001946"/>
    </source>
</evidence>
<dbReference type="GO" id="GO:0016787">
    <property type="term" value="F:hydrolase activity"/>
    <property type="evidence" value="ECO:0007669"/>
    <property type="project" value="UniProtKB-KW"/>
</dbReference>
<evidence type="ECO:0000259" key="13">
    <source>
        <dbReference type="SMART" id="SM00477"/>
    </source>
</evidence>
<dbReference type="AlphaFoldDB" id="A0AA51MT20"/>
<keyword evidence="4 9" id="KW-0479">Metal-binding</keyword>
<dbReference type="EMBL" id="JAVFKN010000001">
    <property type="protein sequence ID" value="MDQ5767205.1"/>
    <property type="molecule type" value="Genomic_DNA"/>
</dbReference>
<feature type="domain" description="ENPP1-3/EXOG-like endonuclease/phosphodiesterase" evidence="13">
    <location>
        <begin position="78"/>
        <end position="265"/>
    </location>
</feature>
<feature type="chain" id="PRO_5041256989" description="Endonuclease" evidence="12">
    <location>
        <begin position="26"/>
        <end position="276"/>
    </location>
</feature>
<comment type="similarity">
    <text evidence="2 10">Belongs to the DNA/RNA non-specific endonuclease family.</text>
</comment>
<dbReference type="RefSeq" id="WP_308133420.1">
    <property type="nucleotide sequence ID" value="NZ_CP133217.1"/>
</dbReference>
<dbReference type="InterPro" id="IPR044925">
    <property type="entry name" value="His-Me_finger_sf"/>
</dbReference>
<evidence type="ECO:0000256" key="6">
    <source>
        <dbReference type="ARBA" id="ARBA00022801"/>
    </source>
</evidence>
<feature type="domain" description="DNA/RNA non-specific endonuclease/pyrophosphatase/phosphodiesterase" evidence="14">
    <location>
        <begin position="77"/>
        <end position="265"/>
    </location>
</feature>